<organism evidence="2 3">
    <name type="scientific">Chryseobacterium kimseyorum</name>
    <dbReference type="NCBI Taxonomy" id="2984028"/>
    <lineage>
        <taxon>Bacteria</taxon>
        <taxon>Pseudomonadati</taxon>
        <taxon>Bacteroidota</taxon>
        <taxon>Flavobacteriia</taxon>
        <taxon>Flavobacteriales</taxon>
        <taxon>Weeksellaceae</taxon>
        <taxon>Chryseobacterium group</taxon>
        <taxon>Chryseobacterium</taxon>
    </lineage>
</organism>
<keyword evidence="1" id="KW-1133">Transmembrane helix</keyword>
<sequence length="72" mass="8336">MSQKTNWVTNPTKTQFIIVLAWYFVSLILIVAVMTELFEKAPAFRENYMLLVVLTFATIAIAKISTNYFKKN</sequence>
<keyword evidence="3" id="KW-1185">Reference proteome</keyword>
<dbReference type="Proteomes" id="UP001163731">
    <property type="component" value="Unassembled WGS sequence"/>
</dbReference>
<protein>
    <submittedName>
        <fullName evidence="2">Uncharacterized protein</fullName>
    </submittedName>
</protein>
<evidence type="ECO:0000313" key="3">
    <source>
        <dbReference type="Proteomes" id="UP001163731"/>
    </source>
</evidence>
<feature type="transmembrane region" description="Helical" evidence="1">
    <location>
        <begin position="50"/>
        <end position="69"/>
    </location>
</feature>
<comment type="caution">
    <text evidence="2">The sequence shown here is derived from an EMBL/GenBank/DDBJ whole genome shotgun (WGS) entry which is preliminary data.</text>
</comment>
<proteinExistence type="predicted"/>
<dbReference type="RefSeq" id="WP_264750576.1">
    <property type="nucleotide sequence ID" value="NZ_JAPDHW010000008.1"/>
</dbReference>
<dbReference type="EMBL" id="JAPDHW010000008">
    <property type="protein sequence ID" value="MCW3169408.1"/>
    <property type="molecule type" value="Genomic_DNA"/>
</dbReference>
<keyword evidence="1" id="KW-0472">Membrane</keyword>
<evidence type="ECO:0000313" key="2">
    <source>
        <dbReference type="EMBL" id="MCW3169408.1"/>
    </source>
</evidence>
<evidence type="ECO:0000256" key="1">
    <source>
        <dbReference type="SAM" id="Phobius"/>
    </source>
</evidence>
<reference evidence="2" key="1">
    <citation type="submission" date="2022-10" db="EMBL/GenBank/DDBJ databases">
        <title>Chryseobacterium babae sp. nov. isolated from the gut of the beetle Oryctes rhinoceros, and Chryseobacterium kimseyorum sp. nov., isolated from a stick insect rearing cage.</title>
        <authorList>
            <person name="Shelomi M."/>
            <person name="Han C.-J."/>
            <person name="Chen W.-M."/>
            <person name="Chen H.-K."/>
            <person name="Liaw S.-J."/>
            <person name="Muhle E."/>
            <person name="Clermont D."/>
        </authorList>
    </citation>
    <scope>NUCLEOTIDE SEQUENCE</scope>
    <source>
        <strain evidence="2">09-1422</strain>
    </source>
</reference>
<name>A0ABT3I035_9FLAO</name>
<gene>
    <name evidence="2" type="ORF">OMO38_12845</name>
</gene>
<keyword evidence="1" id="KW-0812">Transmembrane</keyword>
<feature type="transmembrane region" description="Helical" evidence="1">
    <location>
        <begin position="16"/>
        <end position="38"/>
    </location>
</feature>
<accession>A0ABT3I035</accession>